<proteinExistence type="predicted"/>
<evidence type="ECO:0000313" key="1">
    <source>
        <dbReference type="EMBL" id="NBN88685.1"/>
    </source>
</evidence>
<dbReference type="EMBL" id="RGET01000234">
    <property type="protein sequence ID" value="NBN88685.1"/>
    <property type="molecule type" value="Genomic_DNA"/>
</dbReference>
<organism evidence="1 2">
    <name type="scientific">Candidatus Fonsibacter lacus</name>
    <dbReference type="NCBI Taxonomy" id="2576439"/>
    <lineage>
        <taxon>Bacteria</taxon>
        <taxon>Pseudomonadati</taxon>
        <taxon>Pseudomonadota</taxon>
        <taxon>Alphaproteobacteria</taxon>
        <taxon>Candidatus Pelagibacterales</taxon>
        <taxon>Candidatus Pelagibacterales incertae sedis</taxon>
        <taxon>Candidatus Fonsibacter</taxon>
    </lineage>
</organism>
<dbReference type="Proteomes" id="UP000713222">
    <property type="component" value="Unassembled WGS sequence"/>
</dbReference>
<sequence length="116" mass="13457">MKKSVTLSNGTLLEMGKKYRQSHWIKGAYIEVKCIDGEDVFGRDNIGIPCVCDVSNYWLPYTAPQEDVKWKTFLIERGNEGNRSRRFVQYDSLERAKTCNPHAKKITEVEIDIQEK</sequence>
<comment type="caution">
    <text evidence="1">The sequence shown here is derived from an EMBL/GenBank/DDBJ whole genome shotgun (WGS) entry which is preliminary data.</text>
</comment>
<name>A0A964UZK6_9PROT</name>
<evidence type="ECO:0000313" key="2">
    <source>
        <dbReference type="Proteomes" id="UP000713222"/>
    </source>
</evidence>
<accession>A0A964UZK6</accession>
<gene>
    <name evidence="1" type="ORF">EBV32_06320</name>
</gene>
<dbReference type="AlphaFoldDB" id="A0A964UZK6"/>
<protein>
    <submittedName>
        <fullName evidence="1">Uncharacterized protein</fullName>
    </submittedName>
</protein>
<reference evidence="1" key="1">
    <citation type="submission" date="2018-10" db="EMBL/GenBank/DDBJ databases">
        <title>Iterative Subtractive Binning of Freshwater Chronoseries Metagenomes Recovers Nearly Complete Genomes from over Four Hundred Novel Species.</title>
        <authorList>
            <person name="Rodriguez-R L.M."/>
            <person name="Tsementzi D."/>
            <person name="Luo C."/>
            <person name="Konstantinidis K.T."/>
        </authorList>
    </citation>
    <scope>NUCLEOTIDE SEQUENCE</scope>
    <source>
        <strain evidence="1">WB7_6_001</strain>
    </source>
</reference>